<name>A0A1I0W9V8_9FLAO</name>
<dbReference type="STRING" id="498292.SAMN05660845_0619"/>
<dbReference type="InterPro" id="IPR050330">
    <property type="entry name" value="Bact_OuterMem_StrucFunc"/>
</dbReference>
<evidence type="ECO:0000313" key="4">
    <source>
        <dbReference type="Proteomes" id="UP000199604"/>
    </source>
</evidence>
<dbReference type="AlphaFoldDB" id="A0A1I0W9V8"/>
<dbReference type="PANTHER" id="PTHR30329">
    <property type="entry name" value="STATOR ELEMENT OF FLAGELLAR MOTOR COMPLEX"/>
    <property type="match status" value="1"/>
</dbReference>
<evidence type="ECO:0000256" key="1">
    <source>
        <dbReference type="PROSITE-ProRule" id="PRU00473"/>
    </source>
</evidence>
<dbReference type="PANTHER" id="PTHR30329:SF21">
    <property type="entry name" value="LIPOPROTEIN YIAD-RELATED"/>
    <property type="match status" value="1"/>
</dbReference>
<feature type="domain" description="OmpA-like" evidence="2">
    <location>
        <begin position="160"/>
        <end position="277"/>
    </location>
</feature>
<keyword evidence="1" id="KW-0472">Membrane</keyword>
<dbReference type="SUPFAM" id="SSF103088">
    <property type="entry name" value="OmpA-like"/>
    <property type="match status" value="2"/>
</dbReference>
<dbReference type="Pfam" id="PF00691">
    <property type="entry name" value="OmpA"/>
    <property type="match status" value="2"/>
</dbReference>
<gene>
    <name evidence="3" type="ORF">SAMN05660845_0619</name>
</gene>
<dbReference type="GO" id="GO:0016020">
    <property type="term" value="C:membrane"/>
    <property type="evidence" value="ECO:0007669"/>
    <property type="project" value="UniProtKB-UniRule"/>
</dbReference>
<proteinExistence type="predicted"/>
<dbReference type="CDD" id="cd07185">
    <property type="entry name" value="OmpA_C-like"/>
    <property type="match status" value="1"/>
</dbReference>
<evidence type="ECO:0000313" key="3">
    <source>
        <dbReference type="EMBL" id="SFA85000.1"/>
    </source>
</evidence>
<reference evidence="4" key="1">
    <citation type="submission" date="2016-10" db="EMBL/GenBank/DDBJ databases">
        <authorList>
            <person name="Varghese N."/>
            <person name="Submissions S."/>
        </authorList>
    </citation>
    <scope>NUCLEOTIDE SEQUENCE [LARGE SCALE GENOMIC DNA]</scope>
    <source>
        <strain evidence="4">DSM 21789</strain>
    </source>
</reference>
<dbReference type="InterPro" id="IPR036737">
    <property type="entry name" value="OmpA-like_sf"/>
</dbReference>
<dbReference type="Proteomes" id="UP000199604">
    <property type="component" value="Unassembled WGS sequence"/>
</dbReference>
<dbReference type="InterPro" id="IPR006665">
    <property type="entry name" value="OmpA-like"/>
</dbReference>
<dbReference type="RefSeq" id="WP_091473850.1">
    <property type="nucleotide sequence ID" value="NZ_FOJT01000002.1"/>
</dbReference>
<dbReference type="Gene3D" id="3.30.1330.60">
    <property type="entry name" value="OmpA-like domain"/>
    <property type="match status" value="2"/>
</dbReference>
<sequence>MKTRYILLFLFLSIGTYSQEKFDIFFDFNVEVPNESSAKNFQNWISENPKAEITKIYGYCDSVDDKSYNKELSTKRINAVIKILKESKLQLSENVELMPFGKDFKLSDNQNENRKVTFFYDNPKAQKISVLTNEEIPTDNDLNAKITKEANSLVSKFKNTKKGDIITIDNIYFHLDSDKIIEKSKPILLGLYNILLQNPNLKIKINGHICCNTDIKDVKLSSKRAQSIYTYLVEKEILFFRVTHEGFGSSKPIYKIPEKNDSEKLANRRVEILIVEK</sequence>
<evidence type="ECO:0000259" key="2">
    <source>
        <dbReference type="PROSITE" id="PS51123"/>
    </source>
</evidence>
<accession>A0A1I0W9V8</accession>
<dbReference type="OrthoDB" id="9782229at2"/>
<protein>
    <submittedName>
        <fullName evidence="3">OmpA family protein</fullName>
    </submittedName>
</protein>
<keyword evidence="4" id="KW-1185">Reference proteome</keyword>
<dbReference type="PROSITE" id="PS51123">
    <property type="entry name" value="OMPA_2"/>
    <property type="match status" value="1"/>
</dbReference>
<organism evidence="3 4">
    <name type="scientific">Flavobacterium swingsii</name>
    <dbReference type="NCBI Taxonomy" id="498292"/>
    <lineage>
        <taxon>Bacteria</taxon>
        <taxon>Pseudomonadati</taxon>
        <taxon>Bacteroidota</taxon>
        <taxon>Flavobacteriia</taxon>
        <taxon>Flavobacteriales</taxon>
        <taxon>Flavobacteriaceae</taxon>
        <taxon>Flavobacterium</taxon>
    </lineage>
</organism>
<dbReference type="EMBL" id="FOJT01000002">
    <property type="protein sequence ID" value="SFA85000.1"/>
    <property type="molecule type" value="Genomic_DNA"/>
</dbReference>